<sequence>MKKRNSLVDKGLTDATPSSKRKCSTPKSRVIRNLQQPNSSEKQTSVPVKSIFGRVFTDITNLTHVVLEESLCPRGKNLSVTDTGSLDENSYLTPVCVRQSLSSQEPYSLCSVPITASIHYSQCQDYINSTADIPIKQSTSSLGSKDFLSSIRSEAIKSTLADENVQNLSSVRISQSYAQLGADTFLSDIRREATKTKKRTANRVLGDISNQPDRRRRHEPLGSSVLYSAQNKENYTPNFEYSEQQPKQRKSKKTPNLEDCRVNLFDSTPFEEEEISDLEQEYDVSSQEDMGSDSSSGYETELSVETDEVIHVQKALIDIPYLDHGDPNWKCQYCGAMMWHFRENIRAYNMLFNMTSFGGKVDRSNPQGKGPNHFQLHGANYHLIGSMIPGEGDYAKFSQLYIVDTENEVDNRSTVMSKGKNPKKTTVKNQVRKDLIAKLIKLLDDCNPYVENFRMAKDKLDSNDGEPFYMKIVSDRVGKDGRTYSNPTASEVAALIPGDFRPEMPTSDIIVQDKKTGQLSRISKVHPSYVPMQYPIIFTYGEDGFRPGIEKGYTGKTEKQSNKCISMRQWYAFRIQERFHEAQTLLRSKRLFQQFLVDGYTTLESNRLSYIKFNQSNLRCENYSTLKAASEAGNTNMGEQGKSIRIPSSFTGGPRYMLNSYYDAMATCKMYGFLDLFITFTCNPKWPETTRYCKERKLNADDRPDVACRIFKMKLDSLMKDLTEDHLLGKTVSAMYTVEFQKRGLPHAHILLFMDKSCKFPTSDDIDNIISAEIPDKAKDPKLYEVVKECMIYGPCGAANKDSPCMVDGKCSKFFPKKLVEQTTVGKDGYPIYKRRESQHFVEKGGIKCDNSYVVLYNRLLSLRYRAHINVEWCNQSGSIKYLFKYINKGQDRVAIVVEPKDKNTDTDSGSANGSKEKSKDEIKDYFDCRYDIIFLTEYIYYISSIFSVCNN</sequence>
<dbReference type="PANTHER" id="PTHR45786:SF66">
    <property type="entry name" value="HOOK MOTIF PROTEIN, PUTATIVE-RELATED"/>
    <property type="match status" value="1"/>
</dbReference>
<dbReference type="InterPro" id="IPR025476">
    <property type="entry name" value="Helitron_helicase-like"/>
</dbReference>
<dbReference type="EMBL" id="LR999453">
    <property type="protein sequence ID" value="CAE5976902.1"/>
    <property type="molecule type" value="Genomic_DNA"/>
</dbReference>
<organism evidence="3 4">
    <name type="scientific">Arabidopsis arenosa</name>
    <name type="common">Sand rock-cress</name>
    <name type="synonym">Cardaminopsis arenosa</name>
    <dbReference type="NCBI Taxonomy" id="38785"/>
    <lineage>
        <taxon>Eukaryota</taxon>
        <taxon>Viridiplantae</taxon>
        <taxon>Streptophyta</taxon>
        <taxon>Embryophyta</taxon>
        <taxon>Tracheophyta</taxon>
        <taxon>Spermatophyta</taxon>
        <taxon>Magnoliopsida</taxon>
        <taxon>eudicotyledons</taxon>
        <taxon>Gunneridae</taxon>
        <taxon>Pentapetalae</taxon>
        <taxon>rosids</taxon>
        <taxon>malvids</taxon>
        <taxon>Brassicales</taxon>
        <taxon>Brassicaceae</taxon>
        <taxon>Camelineae</taxon>
        <taxon>Arabidopsis</taxon>
    </lineage>
</organism>
<reference evidence="3" key="1">
    <citation type="submission" date="2021-01" db="EMBL/GenBank/DDBJ databases">
        <authorList>
            <person name="Bezrukov I."/>
        </authorList>
    </citation>
    <scope>NUCLEOTIDE SEQUENCE</scope>
</reference>
<gene>
    <name evidence="3" type="ORF">AARE701A_LOCUS8355</name>
</gene>
<protein>
    <recommendedName>
        <fullName evidence="2">Helitron helicase-like domain-containing protein</fullName>
    </recommendedName>
</protein>
<feature type="compositionally biased region" description="Polar residues" evidence="1">
    <location>
        <begin position="225"/>
        <end position="245"/>
    </location>
</feature>
<dbReference type="PANTHER" id="PTHR45786">
    <property type="entry name" value="DNA BINDING PROTEIN-LIKE"/>
    <property type="match status" value="1"/>
</dbReference>
<feature type="domain" description="Helitron helicase-like" evidence="2">
    <location>
        <begin position="570"/>
        <end position="752"/>
    </location>
</feature>
<feature type="compositionally biased region" description="Low complexity" evidence="1">
    <location>
        <begin position="285"/>
        <end position="297"/>
    </location>
</feature>
<feature type="region of interest" description="Disordered" evidence="1">
    <location>
        <begin position="1"/>
        <end position="29"/>
    </location>
</feature>
<accession>A0A8S2A4B5</accession>
<evidence type="ECO:0000256" key="1">
    <source>
        <dbReference type="SAM" id="MobiDB-lite"/>
    </source>
</evidence>
<dbReference type="AlphaFoldDB" id="A0A8S2A4B5"/>
<feature type="compositionally biased region" description="Acidic residues" evidence="1">
    <location>
        <begin position="272"/>
        <end position="282"/>
    </location>
</feature>
<keyword evidence="4" id="KW-1185">Reference proteome</keyword>
<feature type="region of interest" description="Disordered" evidence="1">
    <location>
        <begin position="196"/>
        <end position="258"/>
    </location>
</feature>
<dbReference type="Pfam" id="PF14214">
    <property type="entry name" value="Helitron_like_N"/>
    <property type="match status" value="1"/>
</dbReference>
<evidence type="ECO:0000259" key="2">
    <source>
        <dbReference type="Pfam" id="PF14214"/>
    </source>
</evidence>
<name>A0A8S2A4B5_ARAAE</name>
<proteinExistence type="predicted"/>
<evidence type="ECO:0000313" key="3">
    <source>
        <dbReference type="EMBL" id="CAE5976902.1"/>
    </source>
</evidence>
<feature type="region of interest" description="Disordered" evidence="1">
    <location>
        <begin position="272"/>
        <end position="298"/>
    </location>
</feature>
<dbReference type="Proteomes" id="UP000682877">
    <property type="component" value="Chromosome 3"/>
</dbReference>
<evidence type="ECO:0000313" key="4">
    <source>
        <dbReference type="Proteomes" id="UP000682877"/>
    </source>
</evidence>